<keyword evidence="4 8" id="KW-1003">Cell membrane</keyword>
<feature type="transmembrane region" description="Helical" evidence="8">
    <location>
        <begin position="79"/>
        <end position="98"/>
    </location>
</feature>
<evidence type="ECO:0000256" key="3">
    <source>
        <dbReference type="ARBA" id="ARBA00022448"/>
    </source>
</evidence>
<feature type="transmembrane region" description="Helical" evidence="8">
    <location>
        <begin position="51"/>
        <end position="73"/>
    </location>
</feature>
<feature type="transmembrane region" description="Helical" evidence="8">
    <location>
        <begin position="229"/>
        <end position="248"/>
    </location>
</feature>
<feature type="transmembrane region" description="Helical" evidence="8">
    <location>
        <begin position="12"/>
        <end position="39"/>
    </location>
</feature>
<evidence type="ECO:0000256" key="5">
    <source>
        <dbReference type="ARBA" id="ARBA00022692"/>
    </source>
</evidence>
<feature type="transmembrane region" description="Helical" evidence="8">
    <location>
        <begin position="136"/>
        <end position="161"/>
    </location>
</feature>
<evidence type="ECO:0000256" key="7">
    <source>
        <dbReference type="ARBA" id="ARBA00023136"/>
    </source>
</evidence>
<accession>A0ABT8A9U4</accession>
<sequence>MQLIADLPQGAALAWLLGAALAGGLARGFSGFGAALIFVPLASVALGPRAAAPLMLLLDLLAIILLTPPAWALADRPQVGALALGAAAGTPLGAAILLRADPLALRWGVAAAILALLGLLVSGWRFHGRPTLPATIGVGLAGGVLGGVAMVSGPPVMAYLLGQPGDARSVRASFALFLAAGGVLAGITFAATGLLTWALLPPFLVAMPAYGLGTWLGSRMFGLASERSFRLGCYGMIALAALLGLPLWDGLLR</sequence>
<comment type="similarity">
    <text evidence="2 8">Belongs to the 4-toluene sulfonate uptake permease (TSUP) (TC 2.A.102) family.</text>
</comment>
<keyword evidence="10" id="KW-1185">Reference proteome</keyword>
<dbReference type="Pfam" id="PF01925">
    <property type="entry name" value="TauE"/>
    <property type="match status" value="1"/>
</dbReference>
<dbReference type="PANTHER" id="PTHR30269">
    <property type="entry name" value="TRANSMEMBRANE PROTEIN YFCA"/>
    <property type="match status" value="1"/>
</dbReference>
<evidence type="ECO:0000256" key="8">
    <source>
        <dbReference type="RuleBase" id="RU363041"/>
    </source>
</evidence>
<evidence type="ECO:0000256" key="4">
    <source>
        <dbReference type="ARBA" id="ARBA00022475"/>
    </source>
</evidence>
<dbReference type="InterPro" id="IPR002781">
    <property type="entry name" value="TM_pro_TauE-like"/>
</dbReference>
<evidence type="ECO:0000256" key="2">
    <source>
        <dbReference type="ARBA" id="ARBA00009142"/>
    </source>
</evidence>
<comment type="caution">
    <text evidence="9">The sequence shown here is derived from an EMBL/GenBank/DDBJ whole genome shotgun (WGS) entry which is preliminary data.</text>
</comment>
<feature type="transmembrane region" description="Helical" evidence="8">
    <location>
        <begin position="197"/>
        <end position="217"/>
    </location>
</feature>
<protein>
    <recommendedName>
        <fullName evidence="8">Probable membrane transporter protein</fullName>
    </recommendedName>
</protein>
<proteinExistence type="inferred from homology"/>
<keyword evidence="6 8" id="KW-1133">Transmembrane helix</keyword>
<dbReference type="Proteomes" id="UP001529369">
    <property type="component" value="Unassembled WGS sequence"/>
</dbReference>
<evidence type="ECO:0000256" key="6">
    <source>
        <dbReference type="ARBA" id="ARBA00022989"/>
    </source>
</evidence>
<keyword evidence="3" id="KW-0813">Transport</keyword>
<evidence type="ECO:0000313" key="10">
    <source>
        <dbReference type="Proteomes" id="UP001529369"/>
    </source>
</evidence>
<comment type="subcellular location">
    <subcellularLocation>
        <location evidence="1 8">Cell membrane</location>
        <topology evidence="1 8">Multi-pass membrane protein</topology>
    </subcellularLocation>
</comment>
<feature type="transmembrane region" description="Helical" evidence="8">
    <location>
        <begin position="173"/>
        <end position="191"/>
    </location>
</feature>
<evidence type="ECO:0000313" key="9">
    <source>
        <dbReference type="EMBL" id="MDN3566191.1"/>
    </source>
</evidence>
<reference evidence="10" key="1">
    <citation type="journal article" date="2019" name="Int. J. Syst. Evol. Microbiol.">
        <title>The Global Catalogue of Microorganisms (GCM) 10K type strain sequencing project: providing services to taxonomists for standard genome sequencing and annotation.</title>
        <authorList>
            <consortium name="The Broad Institute Genomics Platform"/>
            <consortium name="The Broad Institute Genome Sequencing Center for Infectious Disease"/>
            <person name="Wu L."/>
            <person name="Ma J."/>
        </authorList>
    </citation>
    <scope>NUCLEOTIDE SEQUENCE [LARGE SCALE GENOMIC DNA]</scope>
    <source>
        <strain evidence="10">CECT 7131</strain>
    </source>
</reference>
<feature type="transmembrane region" description="Helical" evidence="8">
    <location>
        <begin position="105"/>
        <end position="124"/>
    </location>
</feature>
<gene>
    <name evidence="9" type="ORF">QWZ14_17620</name>
</gene>
<dbReference type="EMBL" id="JAUFPN010000166">
    <property type="protein sequence ID" value="MDN3566191.1"/>
    <property type="molecule type" value="Genomic_DNA"/>
</dbReference>
<evidence type="ECO:0000256" key="1">
    <source>
        <dbReference type="ARBA" id="ARBA00004651"/>
    </source>
</evidence>
<name>A0ABT8A9U4_9PROT</name>
<keyword evidence="7 8" id="KW-0472">Membrane</keyword>
<dbReference type="InterPro" id="IPR052017">
    <property type="entry name" value="TSUP"/>
</dbReference>
<dbReference type="PANTHER" id="PTHR30269:SF37">
    <property type="entry name" value="MEMBRANE TRANSPORTER PROTEIN"/>
    <property type="match status" value="1"/>
</dbReference>
<keyword evidence="5 8" id="KW-0812">Transmembrane</keyword>
<dbReference type="RefSeq" id="WP_290318090.1">
    <property type="nucleotide sequence ID" value="NZ_JAUFPN010000166.1"/>
</dbReference>
<organism evidence="9 10">
    <name type="scientific">Paeniroseomonas aquatica</name>
    <dbReference type="NCBI Taxonomy" id="373043"/>
    <lineage>
        <taxon>Bacteria</taxon>
        <taxon>Pseudomonadati</taxon>
        <taxon>Pseudomonadota</taxon>
        <taxon>Alphaproteobacteria</taxon>
        <taxon>Acetobacterales</taxon>
        <taxon>Acetobacteraceae</taxon>
        <taxon>Paeniroseomonas</taxon>
    </lineage>
</organism>